<dbReference type="AlphaFoldDB" id="A0A0K2VH80"/>
<sequence>ITPIDGYLMMILHRDLKEAFRRSSLLPSSKHYIHGEFTHFLETHYSHLINQSTSYLGIYFMYS</sequence>
<name>A0A0K2VH80_LEPSM</name>
<protein>
    <submittedName>
        <fullName evidence="1">Uncharacterized protein</fullName>
    </submittedName>
</protein>
<dbReference type="EMBL" id="HACA01032191">
    <property type="protein sequence ID" value="CDW49552.1"/>
    <property type="molecule type" value="Transcribed_RNA"/>
</dbReference>
<feature type="non-terminal residue" evidence="1">
    <location>
        <position position="1"/>
    </location>
</feature>
<proteinExistence type="predicted"/>
<accession>A0A0K2VH80</accession>
<evidence type="ECO:0000313" key="1">
    <source>
        <dbReference type="EMBL" id="CDW49552.1"/>
    </source>
</evidence>
<organism evidence="1">
    <name type="scientific">Lepeophtheirus salmonis</name>
    <name type="common">Salmon louse</name>
    <name type="synonym">Caligus salmonis</name>
    <dbReference type="NCBI Taxonomy" id="72036"/>
    <lineage>
        <taxon>Eukaryota</taxon>
        <taxon>Metazoa</taxon>
        <taxon>Ecdysozoa</taxon>
        <taxon>Arthropoda</taxon>
        <taxon>Crustacea</taxon>
        <taxon>Multicrustacea</taxon>
        <taxon>Hexanauplia</taxon>
        <taxon>Copepoda</taxon>
        <taxon>Siphonostomatoida</taxon>
        <taxon>Caligidae</taxon>
        <taxon>Lepeophtheirus</taxon>
    </lineage>
</organism>
<reference evidence="1" key="1">
    <citation type="submission" date="2014-05" db="EMBL/GenBank/DDBJ databases">
        <authorList>
            <person name="Chronopoulou M."/>
        </authorList>
    </citation>
    <scope>NUCLEOTIDE SEQUENCE</scope>
    <source>
        <tissue evidence="1">Whole organism</tissue>
    </source>
</reference>